<proteinExistence type="predicted"/>
<reference evidence="1" key="1">
    <citation type="journal article" date="2021" name="Proc. Natl. Acad. Sci. U.S.A.">
        <title>A Catalog of Tens of Thousands of Viruses from Human Metagenomes Reveals Hidden Associations with Chronic Diseases.</title>
        <authorList>
            <person name="Tisza M.J."/>
            <person name="Buck C.B."/>
        </authorList>
    </citation>
    <scope>NUCLEOTIDE SEQUENCE</scope>
    <source>
        <strain evidence="1">CtFbs2</strain>
    </source>
</reference>
<name>A0A8S5NMS0_9CAUD</name>
<sequence>MEPIMTPTAAIYTFMAGFGIPAYTATSVPDNAEFPYITYELAVDDFWGGEVALVMDIWYRGDSEAEPNAKAREVSKALIGCKCIPCDGGGVILKKGSPFCQSMGDAADGKIKRRHINVTAEFITSF</sequence>
<accession>A0A8S5NMS0</accession>
<protein>
    <submittedName>
        <fullName evidence="1">Uncharacterized protein</fullName>
    </submittedName>
</protein>
<evidence type="ECO:0000313" key="1">
    <source>
        <dbReference type="EMBL" id="DAD95528.1"/>
    </source>
</evidence>
<dbReference type="EMBL" id="BK015193">
    <property type="protein sequence ID" value="DAD95528.1"/>
    <property type="molecule type" value="Genomic_DNA"/>
</dbReference>
<organism evidence="1">
    <name type="scientific">Siphoviridae sp. ctFbs2</name>
    <dbReference type="NCBI Taxonomy" id="2826213"/>
    <lineage>
        <taxon>Viruses</taxon>
        <taxon>Duplodnaviria</taxon>
        <taxon>Heunggongvirae</taxon>
        <taxon>Uroviricota</taxon>
        <taxon>Caudoviricetes</taxon>
    </lineage>
</organism>